<dbReference type="Pfam" id="PF23598">
    <property type="entry name" value="LRR_14"/>
    <property type="match status" value="1"/>
</dbReference>
<dbReference type="PANTHER" id="PTHR48063">
    <property type="entry name" value="LRR RECEPTOR-LIKE KINASE"/>
    <property type="match status" value="1"/>
</dbReference>
<dbReference type="InterPro" id="IPR057670">
    <property type="entry name" value="SH3_retrovirus"/>
</dbReference>
<dbReference type="InterPro" id="IPR025452">
    <property type="entry name" value="DUF4218"/>
</dbReference>
<comment type="similarity">
    <text evidence="2">Belongs to the RLP family.</text>
</comment>
<proteinExistence type="inferred from homology"/>
<keyword evidence="10" id="KW-0675">Receptor</keyword>
<keyword evidence="12" id="KW-0479">Metal-binding</keyword>
<dbReference type="PANTHER" id="PTHR48063:SF52">
    <property type="entry name" value="LRR RECEPTOR-LIKE KINASE FAMILY PROTEIN"/>
    <property type="match status" value="1"/>
</dbReference>
<evidence type="ECO:0000256" key="11">
    <source>
        <dbReference type="ARBA" id="ARBA00023180"/>
    </source>
</evidence>
<dbReference type="SUPFAM" id="SSF57756">
    <property type="entry name" value="Retrovirus zinc finger-like domains"/>
    <property type="match status" value="1"/>
</dbReference>
<dbReference type="PROSITE" id="PS50158">
    <property type="entry name" value="ZF_CCHC"/>
    <property type="match status" value="1"/>
</dbReference>
<dbReference type="Pfam" id="PF13855">
    <property type="entry name" value="LRR_8"/>
    <property type="match status" value="3"/>
</dbReference>
<dbReference type="SUPFAM" id="SSF53098">
    <property type="entry name" value="Ribonuclease H-like"/>
    <property type="match status" value="2"/>
</dbReference>
<dbReference type="InterPro" id="IPR036397">
    <property type="entry name" value="RNaseH_sf"/>
</dbReference>
<dbReference type="InterPro" id="IPR032675">
    <property type="entry name" value="LRR_dom_sf"/>
</dbReference>
<dbReference type="InterPro" id="IPR055414">
    <property type="entry name" value="LRR_R13L4/SHOC2-like"/>
</dbReference>
<dbReference type="Pfam" id="PF00560">
    <property type="entry name" value="LRR_1"/>
    <property type="match status" value="4"/>
</dbReference>
<dbReference type="FunFam" id="3.80.10.10:FF:000095">
    <property type="entry name" value="LRR receptor-like serine/threonine-protein kinase GSO1"/>
    <property type="match status" value="3"/>
</dbReference>
<dbReference type="Proteomes" id="UP001374535">
    <property type="component" value="Chromosome 6"/>
</dbReference>
<keyword evidence="4" id="KW-0433">Leucine-rich repeat</keyword>
<dbReference type="InterPro" id="IPR003591">
    <property type="entry name" value="Leu-rich_rpt_typical-subtyp"/>
</dbReference>
<dbReference type="SMART" id="SM00343">
    <property type="entry name" value="ZnF_C2HC"/>
    <property type="match status" value="1"/>
</dbReference>
<organism evidence="15 16">
    <name type="scientific">Vigna mungo</name>
    <name type="common">Black gram</name>
    <name type="synonym">Phaseolus mungo</name>
    <dbReference type="NCBI Taxonomy" id="3915"/>
    <lineage>
        <taxon>Eukaryota</taxon>
        <taxon>Viridiplantae</taxon>
        <taxon>Streptophyta</taxon>
        <taxon>Embryophyta</taxon>
        <taxon>Tracheophyta</taxon>
        <taxon>Spermatophyta</taxon>
        <taxon>Magnoliopsida</taxon>
        <taxon>eudicotyledons</taxon>
        <taxon>Gunneridae</taxon>
        <taxon>Pentapetalae</taxon>
        <taxon>rosids</taxon>
        <taxon>fabids</taxon>
        <taxon>Fabales</taxon>
        <taxon>Fabaceae</taxon>
        <taxon>Papilionoideae</taxon>
        <taxon>50 kb inversion clade</taxon>
        <taxon>NPAAA clade</taxon>
        <taxon>indigoferoid/millettioid clade</taxon>
        <taxon>Phaseoleae</taxon>
        <taxon>Vigna</taxon>
    </lineage>
</organism>
<dbReference type="FunFam" id="3.80.10.10:FF:000041">
    <property type="entry name" value="LRR receptor-like serine/threonine-protein kinase ERECTA"/>
    <property type="match status" value="1"/>
</dbReference>
<keyword evidence="5 13" id="KW-0812">Transmembrane</keyword>
<dbReference type="Gene3D" id="3.30.420.10">
    <property type="entry name" value="Ribonuclease H-like superfamily/Ribonuclease H"/>
    <property type="match status" value="1"/>
</dbReference>
<dbReference type="SUPFAM" id="SSF52058">
    <property type="entry name" value="L domain-like"/>
    <property type="match status" value="6"/>
</dbReference>
<name>A0AAQ3NFL4_VIGMU</name>
<dbReference type="InterPro" id="IPR013103">
    <property type="entry name" value="RVT_2"/>
</dbReference>
<evidence type="ECO:0000256" key="7">
    <source>
        <dbReference type="ARBA" id="ARBA00022737"/>
    </source>
</evidence>
<dbReference type="FunFam" id="3.80.10.10:FF:000649">
    <property type="entry name" value="Leucine Rich Repeat family protein"/>
    <property type="match status" value="1"/>
</dbReference>
<dbReference type="PROSITE" id="PS51450">
    <property type="entry name" value="LRR"/>
    <property type="match status" value="1"/>
</dbReference>
<evidence type="ECO:0000256" key="8">
    <source>
        <dbReference type="ARBA" id="ARBA00022989"/>
    </source>
</evidence>
<sequence length="3636" mass="413861">MHIENNFFGNIFNTVMNVVGKTKDNDKARMNLALYCRRKDLELKSHNNGKMYKPKTNYTLSADQTKQVCHWVKDLRMPDEYSFNFSRRVDVNRGKLIGMKSHDCHVVMECLLPIAFSSLLAHVRNPITKISHFFRDLCSTTLNEDDLRKMEENIPIILCKMERKFSPSFFDSMSLSIFHMRQDLVDHSNIDRQTLQIFKEGLIDPSNNLVTWSTQQDCCEWQGVHCDNTTSRVTKLDLSDQFLQGEIKLSLLELQFLYHLDMRGNFFNVISIPPIRNDVIFGSNLRYLDLSNNYDISMDNLDWLSQLSSLRYLDLGYTNLRNVTNGLQSLVMLPSLSVLILSNCELNITSSLKHVNLTSLVTLDVSGNYFTSKSLRWLFNLSSDISHLDLKEISLSGTFNLQWLSQLHSVKYLDFSGIDLHEETNWLLAMPASLSDLCMSDCQLTNISPSLKHVNLTSLVTLDLSFNHFNSELPHSLFNLTRDLSHLDLANSSLYGEIPSSLFNCQSLEYLDLSDNMFSSSIPLTLRNLTYLVTLRIGSNSFSGTMNDMHFSRLHNLENLDLSNTRVTFLFNPKWIPPFQLISLDLYDTNQGPQFPPWIYTQKSLFGLQMSSSKISFVEEEKFCDFIAGTFNIIDLSNNSISVDISNVLLNSDIILLNHNNFTGTLPLLSPGVQVLDLSHNSFTGSIPHVWPNLKNLIIISLRNNNLVGEVLEKLSWSTDLRVIDLEKNEFFGTIPNNMSRYLEVVILRSNKFEGSIPSQLFLLSDLIHLDLAHNKISGSIPQIMYNTTRMIVDNYSTHLFSGQYIDFYQKGQVYELKLESIRRTIDLSANKIYGEIPSELFRLIQVQTLNLSYNHLIGTIPKTIGGMKNLESLDLSNNKLFGKIPENMATLSFLSYLNLSFNNFSGQIPIGTQLQSFSVSSYDGNPELCGAPLRKCSMKKNDVNTIEQKMKEDGEFDKESLYLGMGVGSAVGFCGLFGSLLIFRKWRHKYYRLLNGIYVAFATTPTTTGGGTIYRCWRCRRLPQPLPEFQFTITMSSMMPSSELLHAPFFVVHDGMSNSILERRGYSHVHCNEKDRQKLQIFKEGLIDPFNNLVTWSTQQDCCQWQGVHCDNTTSRVTKLDLSHQSLEGEIKLSLLELQFLYHLDLSYNSFNVISIPPIQNDVIFGSNLHYLDLSLNLDISMDNLHWFSQLSSLIYLDLSYTNLRNAINGLDSLFMLPSLSELRLSCCGLNITSSLKHVNFSSLVTLDLSCNYFTSKSLSWLFNLSSGISHLDLGGISLSGNFDLHWLSQLHFVKHLDLSHIDLHEATNWLLAMPPSLSHLHLRRCQLTNIKPFLKHVNLTSLVTLDLSFNHFNSELPHWLFNLSRDLSYLDLAYSSLHGEIPPSLFNYQNLEYLDLSGNMFFGSIPLSLGNLTYLVTLSIGSNSFSGTITEMHFSRLQSLRMLDLSNTRFTFHFNPEWIPLFQLKMLYLDDTNQGPQFPSWIYTQKSLSILLMSSSKLSFVEEKKFWDFIADIDTSIDISNNSITGDISNVLLNSDTILLNHNNFTGRLPHISPEVVCVDLSHNSFTGSIPHGWQNLKYLTFISLRNNNLVGEVLVKLSWSTYLEVIDLEKNEFSGIVPKMSRNLRVVILRSNKFEGSIPPQLFLLSSLIHLDLAHNKLSGSIPQITYKTTQMIAYNYATFSSLEDDNIDFYQKGQVYERKLDVNRRTIDLSANKISGEIPSELFRLIRVQTLNLSYNHLTGTIPKTIGGMKNLESLDLSNNKLFGKIPENMATLSFLSYLNLSCNNFSGQIPIGTQLQSFNVSSYDGNRELCGAPLRKCSMKKNAVNTIQLRTKEDGEFDEESFYLSMGVGFAVGFCGLFVPASTPLASPTVISPENSIVCSTIRPDSTDIWHSRLGHSSSSCYTKLPPFAIIHVDIWGPYCISSVDGFKYFLTIVDDMSRFTWVKLMTKVTDQPSLPPTSPPSIVPDPVSFSSQPVSVEPDYHCNMLSTSSATQSSTGTLYPISSYLSYDALSSLHKSYVFNLSQVLIDLPYGKQPIGCKWVYKIKRHADGSTEQYKARLVAKGYTQQEGLDYFETFSPVVKLTTMKRYTCLFLLATKQKKPGQVCKLLKSLYGLKQASRQWNYNDSAHITILLVYVDDIVLAGDDILEIQTVKALLNAKFKIKDLGQLKYFLGLEISRSQLGINLSQRKYALELLEDAGLLGCQYVSTPIQSGTKFSKTEGKPYSDVQAYRRLLGRLLYLTNTRPDLCFATACPDTRRSVCPDTRRFVIGFNVFYSASLIRGLWEEEDENGEEEYEEPMLNERRAFDEGFVEVNADMGLEPMFDVVFLSNFGCSSELLVMEIWKIKKTVRRGNGKKKEKGRMRWVAARRDRQTLQIFKESLIDPSNNLVTWSTQQDCCRWQGVHCDNTTSRVTKLDLSDQSLEGEIKLSLLELQFLYDLDLSYNSFNVISIPPIQNDVIFGSKIQYLDLSHNIHISMDNLHWLSQLHSVKYLDLSDIDLHKETNWLLAMPPSLSNLFLSDCQLTNISPYLKHVNLTSLGSLDLSLNHFNSELPHWLFNLSCDLSYLHLRYCGLYGEIPSSLFNWQNLEYLDLLGNMFFGSIPLSLGNLTYLVTLSIGSNSFSGTITEMHFSRLQSLKMLDLSNTRFTFHFNPEWIPLFQLTALYLDDTNQGPQFPSWIYTQKSLSVLSMSSSKLSFVVEEKFWGFIAGIDDMIDISNNSISGDMSNVVLNSSMTMLGNNNFTGTLPHLSPKVELVDLSQNSFTGSIPHAWKNLEYLMFISLWNNNLFGEVLTILSCLTYLQVINLEKNEFFGAIPNNMSRYLEVVILRSNKFEGSIPPQLFLLSDLIHLDLAHNNLSGSIPQITYYTTQMITDKYQLSDLFGSGNIDFYQKGQVYERELDLQRRTMDLSANKISGEIPSELFRLIRLQTLNLSYNHLTGTIPKNIGGMKNLESLDFSNNKLFGEIPENMAALTFLSYLNLSCNNFSGQIPIGTQLQSFNVSSYGGNPELCGAPLRKCSMDKNVVNTIEHKMKEDGEFDEESLYLGMGVGFAVGFCGLFVSQSVNFSDIKCGIPELKGDNYKVWKERVLLPLGWMDINYAIREPEPSGINETSTQDVIDLYEKWERSNRLSGSVDQYENVKDLLRALDEQFTTSNKSLVSTLIMQFSSLKLTGIKGKLEEVNEKGKIPAKPVIKKESSCFFCKKKGHMKKDCLKFKNWLDKKGTPFAFVCYESNLTSFNHNTWWIDSGSTIHVSNTLQGMQNLRRPVGSEQYIYSGSKMSSHVEAIGTSPKYFITFIDDYSCYMYLYLLRSKDEAEVELQCGKQIKIVRSDRGGEYYGRYTENGYGEKYEEHRLSYSKVGNQVCDIYAFGDVRLKTISGYFIGYAEKSKGYRFYCLSHNTRIVESRNARFLENDLVSGTQPSSLSDRLVVIHTPQTQMGVRTIIEASQHAENDLTDQVANKEQVEQPTEQLLEQQVPQENDEATLRRSTRVKRPSIPSDYIVYLQEVDYNIGAANDPETIKPMALVAHFDFELHQMDVKTTFLNGHLEEEVYMKQPKDSLLKTLLEALCMLRFELDLTLHMLLEFWEDIRVIQVLTTRKLQRRVVDSISRPLRLYCDNSVMVFMAKNNKSGC</sequence>
<dbReference type="InterPro" id="IPR046956">
    <property type="entry name" value="RLP23-like"/>
</dbReference>
<keyword evidence="7" id="KW-0677">Repeat</keyword>
<accession>A0AAQ3NFL4</accession>
<evidence type="ECO:0000259" key="14">
    <source>
        <dbReference type="PROSITE" id="PS50158"/>
    </source>
</evidence>
<feature type="transmembrane region" description="Helical" evidence="13">
    <location>
        <begin position="962"/>
        <end position="984"/>
    </location>
</feature>
<keyword evidence="12" id="KW-0863">Zinc-finger</keyword>
<evidence type="ECO:0000256" key="3">
    <source>
        <dbReference type="ARBA" id="ARBA00022475"/>
    </source>
</evidence>
<keyword evidence="6" id="KW-0732">Signal</keyword>
<dbReference type="Pfam" id="PF07727">
    <property type="entry name" value="RVT_2"/>
    <property type="match status" value="2"/>
</dbReference>
<dbReference type="Pfam" id="PF13960">
    <property type="entry name" value="DUF4218"/>
    <property type="match status" value="1"/>
</dbReference>
<dbReference type="InterPro" id="IPR036875">
    <property type="entry name" value="Znf_CCHC_sf"/>
</dbReference>
<dbReference type="GO" id="GO:0003676">
    <property type="term" value="F:nucleic acid binding"/>
    <property type="evidence" value="ECO:0007669"/>
    <property type="project" value="InterPro"/>
</dbReference>
<evidence type="ECO:0000256" key="6">
    <source>
        <dbReference type="ARBA" id="ARBA00022729"/>
    </source>
</evidence>
<evidence type="ECO:0000256" key="12">
    <source>
        <dbReference type="PROSITE-ProRule" id="PRU00047"/>
    </source>
</evidence>
<evidence type="ECO:0000313" key="16">
    <source>
        <dbReference type="Proteomes" id="UP001374535"/>
    </source>
</evidence>
<evidence type="ECO:0000256" key="2">
    <source>
        <dbReference type="ARBA" id="ARBA00009592"/>
    </source>
</evidence>
<dbReference type="Pfam" id="PF08263">
    <property type="entry name" value="LRRNT_2"/>
    <property type="match status" value="3"/>
</dbReference>
<dbReference type="InterPro" id="IPR013210">
    <property type="entry name" value="LRR_N_plant-typ"/>
</dbReference>
<dbReference type="SUPFAM" id="SSF52047">
    <property type="entry name" value="RNI-like"/>
    <property type="match status" value="2"/>
</dbReference>
<keyword evidence="8 13" id="KW-1133">Transmembrane helix</keyword>
<keyword evidence="12" id="KW-0862">Zinc</keyword>
<dbReference type="EMBL" id="CP144695">
    <property type="protein sequence ID" value="WVZ08825.1"/>
    <property type="molecule type" value="Genomic_DNA"/>
</dbReference>
<dbReference type="InterPro" id="IPR012337">
    <property type="entry name" value="RNaseH-like_sf"/>
</dbReference>
<dbReference type="SMART" id="SM00369">
    <property type="entry name" value="LRR_TYP"/>
    <property type="match status" value="16"/>
</dbReference>
<feature type="domain" description="CCHC-type" evidence="14">
    <location>
        <begin position="3203"/>
        <end position="3216"/>
    </location>
</feature>
<dbReference type="GO" id="GO:0008270">
    <property type="term" value="F:zinc ion binding"/>
    <property type="evidence" value="ECO:0007669"/>
    <property type="project" value="UniProtKB-KW"/>
</dbReference>
<comment type="subcellular location">
    <subcellularLocation>
        <location evidence="1">Cell membrane</location>
        <topology evidence="1">Single-pass type I membrane protein</topology>
    </subcellularLocation>
</comment>
<protein>
    <recommendedName>
        <fullName evidence="14">CCHC-type domain-containing protein</fullName>
    </recommendedName>
</protein>
<dbReference type="SMART" id="SM00365">
    <property type="entry name" value="LRR_SD22"/>
    <property type="match status" value="7"/>
</dbReference>
<evidence type="ECO:0000313" key="15">
    <source>
        <dbReference type="EMBL" id="WVZ08825.1"/>
    </source>
</evidence>
<gene>
    <name evidence="15" type="ORF">V8G54_022171</name>
</gene>
<evidence type="ECO:0000256" key="13">
    <source>
        <dbReference type="SAM" id="Phobius"/>
    </source>
</evidence>
<evidence type="ECO:0000256" key="1">
    <source>
        <dbReference type="ARBA" id="ARBA00004251"/>
    </source>
</evidence>
<keyword evidence="9 13" id="KW-0472">Membrane</keyword>
<dbReference type="SUPFAM" id="SSF56672">
    <property type="entry name" value="DNA/RNA polymerases"/>
    <property type="match status" value="1"/>
</dbReference>
<evidence type="ECO:0000256" key="4">
    <source>
        <dbReference type="ARBA" id="ARBA00022614"/>
    </source>
</evidence>
<keyword evidence="3" id="KW-1003">Cell membrane</keyword>
<dbReference type="Pfam" id="PF25597">
    <property type="entry name" value="SH3_retrovirus"/>
    <property type="match status" value="1"/>
</dbReference>
<evidence type="ECO:0000256" key="10">
    <source>
        <dbReference type="ARBA" id="ARBA00023170"/>
    </source>
</evidence>
<keyword evidence="16" id="KW-1185">Reference proteome</keyword>
<dbReference type="InterPro" id="IPR001878">
    <property type="entry name" value="Znf_CCHC"/>
</dbReference>
<keyword evidence="11" id="KW-0325">Glycoprotein</keyword>
<evidence type="ECO:0000256" key="5">
    <source>
        <dbReference type="ARBA" id="ARBA00022692"/>
    </source>
</evidence>
<dbReference type="Gene3D" id="3.80.10.10">
    <property type="entry name" value="Ribonuclease Inhibitor"/>
    <property type="match status" value="8"/>
</dbReference>
<dbReference type="InterPro" id="IPR001611">
    <property type="entry name" value="Leu-rich_rpt"/>
</dbReference>
<dbReference type="InterPro" id="IPR043502">
    <property type="entry name" value="DNA/RNA_pol_sf"/>
</dbReference>
<evidence type="ECO:0000256" key="9">
    <source>
        <dbReference type="ARBA" id="ARBA00023136"/>
    </source>
</evidence>
<dbReference type="GO" id="GO:0005886">
    <property type="term" value="C:plasma membrane"/>
    <property type="evidence" value="ECO:0007669"/>
    <property type="project" value="UniProtKB-SubCell"/>
</dbReference>
<reference evidence="15 16" key="1">
    <citation type="journal article" date="2023" name="Life. Sci Alliance">
        <title>Evolutionary insights into 3D genome organization and epigenetic landscape of Vigna mungo.</title>
        <authorList>
            <person name="Junaid A."/>
            <person name="Singh B."/>
            <person name="Bhatia S."/>
        </authorList>
    </citation>
    <scope>NUCLEOTIDE SEQUENCE [LARGE SCALE GENOMIC DNA]</scope>
    <source>
        <strain evidence="15">Urdbean</strain>
    </source>
</reference>